<evidence type="ECO:0000256" key="1">
    <source>
        <dbReference type="SAM" id="Phobius"/>
    </source>
</evidence>
<accession>A0AAV6P7M0</accession>
<gene>
    <name evidence="2" type="ORF">SDJN03_01428</name>
</gene>
<protein>
    <submittedName>
        <fullName evidence="2">Uncharacterized protein</fullName>
    </submittedName>
</protein>
<comment type="caution">
    <text evidence="2">The sequence shown here is derived from an EMBL/GenBank/DDBJ whole genome shotgun (WGS) entry which is preliminary data.</text>
</comment>
<keyword evidence="1" id="KW-0812">Transmembrane</keyword>
<dbReference type="Proteomes" id="UP000685013">
    <property type="component" value="Chromosome 1"/>
</dbReference>
<dbReference type="AlphaFoldDB" id="A0AAV6P7M0"/>
<feature type="transmembrane region" description="Helical" evidence="1">
    <location>
        <begin position="28"/>
        <end position="50"/>
    </location>
</feature>
<sequence>MHRQRKRASQSPPISLRLTSFRFWRYKLYSIFTSFFVFVQISIVVLRLALRAILMAYLHHRAVGSHDLVSRCTLERNSQTTYHIRRIIICDPIWRHKNHIGIFGHTMIEASIALIGCRL</sequence>
<dbReference type="EMBL" id="JAGKQH010000001">
    <property type="protein sequence ID" value="KAG6608086.1"/>
    <property type="molecule type" value="Genomic_DNA"/>
</dbReference>
<name>A0AAV6P7M0_9ROSI</name>
<proteinExistence type="predicted"/>
<keyword evidence="1" id="KW-1133">Transmembrane helix</keyword>
<keyword evidence="1" id="KW-0472">Membrane</keyword>
<feature type="non-terminal residue" evidence="2">
    <location>
        <position position="1"/>
    </location>
</feature>
<evidence type="ECO:0000313" key="3">
    <source>
        <dbReference type="Proteomes" id="UP000685013"/>
    </source>
</evidence>
<organism evidence="2 3">
    <name type="scientific">Cucurbita argyrosperma subsp. sororia</name>
    <dbReference type="NCBI Taxonomy" id="37648"/>
    <lineage>
        <taxon>Eukaryota</taxon>
        <taxon>Viridiplantae</taxon>
        <taxon>Streptophyta</taxon>
        <taxon>Embryophyta</taxon>
        <taxon>Tracheophyta</taxon>
        <taxon>Spermatophyta</taxon>
        <taxon>Magnoliopsida</taxon>
        <taxon>eudicotyledons</taxon>
        <taxon>Gunneridae</taxon>
        <taxon>Pentapetalae</taxon>
        <taxon>rosids</taxon>
        <taxon>fabids</taxon>
        <taxon>Cucurbitales</taxon>
        <taxon>Cucurbitaceae</taxon>
        <taxon>Cucurbiteae</taxon>
        <taxon>Cucurbita</taxon>
    </lineage>
</organism>
<reference evidence="2 3" key="1">
    <citation type="journal article" date="2021" name="Hortic Res">
        <title>The domestication of Cucurbita argyrosperma as revealed by the genome of its wild relative.</title>
        <authorList>
            <person name="Barrera-Redondo J."/>
            <person name="Sanchez-de la Vega G."/>
            <person name="Aguirre-Liguori J.A."/>
            <person name="Castellanos-Morales G."/>
            <person name="Gutierrez-Guerrero Y.T."/>
            <person name="Aguirre-Dugua X."/>
            <person name="Aguirre-Planter E."/>
            <person name="Tenaillon M.I."/>
            <person name="Lira-Saade R."/>
            <person name="Eguiarte L.E."/>
        </authorList>
    </citation>
    <scope>NUCLEOTIDE SEQUENCE [LARGE SCALE GENOMIC DNA]</scope>
    <source>
        <strain evidence="2">JBR-2021</strain>
    </source>
</reference>
<keyword evidence="3" id="KW-1185">Reference proteome</keyword>
<evidence type="ECO:0000313" key="2">
    <source>
        <dbReference type="EMBL" id="KAG6608086.1"/>
    </source>
</evidence>